<dbReference type="SUPFAM" id="SSF53474">
    <property type="entry name" value="alpha/beta-Hydrolases"/>
    <property type="match status" value="1"/>
</dbReference>
<dbReference type="AlphaFoldDB" id="A0A448YXP0"/>
<dbReference type="Proteomes" id="UP000291116">
    <property type="component" value="Unassembled WGS sequence"/>
</dbReference>
<gene>
    <name evidence="1" type="ORF">PSNMU_V1.4_AUG-EV-PASAV3_0012200</name>
</gene>
<accession>A0A448YXP0</accession>
<proteinExistence type="predicted"/>
<name>A0A448YXP0_9STRA</name>
<dbReference type="OrthoDB" id="189551at2759"/>
<dbReference type="EMBL" id="CAACVS010000031">
    <property type="protein sequence ID" value="VEU34510.1"/>
    <property type="molecule type" value="Genomic_DNA"/>
</dbReference>
<keyword evidence="2" id="KW-1185">Reference proteome</keyword>
<evidence type="ECO:0000313" key="2">
    <source>
        <dbReference type="Proteomes" id="UP000291116"/>
    </source>
</evidence>
<dbReference type="InterPro" id="IPR029058">
    <property type="entry name" value="AB_hydrolase_fold"/>
</dbReference>
<dbReference type="Gene3D" id="3.40.50.1820">
    <property type="entry name" value="alpha/beta hydrolase"/>
    <property type="match status" value="1"/>
</dbReference>
<evidence type="ECO:0000313" key="1">
    <source>
        <dbReference type="EMBL" id="VEU34510.1"/>
    </source>
</evidence>
<reference evidence="1 2" key="1">
    <citation type="submission" date="2019-01" db="EMBL/GenBank/DDBJ databases">
        <authorList>
            <person name="Ferrante I. M."/>
        </authorList>
    </citation>
    <scope>NUCLEOTIDE SEQUENCE [LARGE SCALE GENOMIC DNA]</scope>
    <source>
        <strain evidence="1 2">B856</strain>
    </source>
</reference>
<organism evidence="1 2">
    <name type="scientific">Pseudo-nitzschia multistriata</name>
    <dbReference type="NCBI Taxonomy" id="183589"/>
    <lineage>
        <taxon>Eukaryota</taxon>
        <taxon>Sar</taxon>
        <taxon>Stramenopiles</taxon>
        <taxon>Ochrophyta</taxon>
        <taxon>Bacillariophyta</taxon>
        <taxon>Bacillariophyceae</taxon>
        <taxon>Bacillariophycidae</taxon>
        <taxon>Bacillariales</taxon>
        <taxon>Bacillariaceae</taxon>
        <taxon>Pseudo-nitzschia</taxon>
    </lineage>
</organism>
<protein>
    <submittedName>
        <fullName evidence="1">Uncharacterized protein</fullName>
    </submittedName>
</protein>
<sequence>MRFVNKVIPAVDLAVPWFSFKKDPQSLQLLFDFVTASEASQLDPVRAARDIALEHVADWNWDDHARVVSTEDYDCDGDDSPDIARTVHLSLDVPSLLYQESRYSFLDPRKIERRHAVAFGEAKAMVEIPCSLMKETLDEGSGKKLRAIVEFGHGLFGNREEMKDGFLRRMGNNNGYITMGMDWRGMSRVDLPIVIRTLVGNPDLFQAVRDNLIQGFANKICLQHFSQNGMLRLEAFKFGGTSIPTLNHRPPTSAFYGISQGGILGGGYMSVIGKTKLIDRGILGSPGSPFTLVLTRSLDFGSYDKLFLKNFYNNRHVRIALALMQMAWDSTEASGFQARPVLEPVPRLLIQAGLGDAVVPTIAAESLARAMGASLLPGSPRSVFGLPTESAADDDKWIGPKVTLSELLYEQEYSSLPIDNDYFSAGSHDTLSENRVHFCLRWDSAMIEQIEEFVNTGRVIDPCRNDHCQRETCS</sequence>